<proteinExistence type="inferred from homology"/>
<feature type="domain" description="AMP-dependent synthetase/ligase" evidence="3">
    <location>
        <begin position="35"/>
        <end position="388"/>
    </location>
</feature>
<dbReference type="AlphaFoldDB" id="A0AAD4TEV1"/>
<dbReference type="InterPro" id="IPR020845">
    <property type="entry name" value="AMP-binding_CS"/>
</dbReference>
<dbReference type="PANTHER" id="PTHR24096">
    <property type="entry name" value="LONG-CHAIN-FATTY-ACID--COA LIGASE"/>
    <property type="match status" value="1"/>
</dbReference>
<comment type="caution">
    <text evidence="5">The sequence shown here is derived from an EMBL/GenBank/DDBJ whole genome shotgun (WGS) entry which is preliminary data.</text>
</comment>
<dbReference type="InterPro" id="IPR042099">
    <property type="entry name" value="ANL_N_sf"/>
</dbReference>
<dbReference type="FunFam" id="3.30.300.30:FF:000007">
    <property type="entry name" value="4-coumarate--CoA ligase 2"/>
    <property type="match status" value="1"/>
</dbReference>
<evidence type="ECO:0000313" key="6">
    <source>
        <dbReference type="Proteomes" id="UP001202328"/>
    </source>
</evidence>
<dbReference type="Gene3D" id="3.40.50.12780">
    <property type="entry name" value="N-terminal domain of ligase-like"/>
    <property type="match status" value="1"/>
</dbReference>
<evidence type="ECO:0000313" key="5">
    <source>
        <dbReference type="EMBL" id="KAI3957313.1"/>
    </source>
</evidence>
<dbReference type="Pfam" id="PF13193">
    <property type="entry name" value="AMP-binding_C"/>
    <property type="match status" value="1"/>
</dbReference>
<dbReference type="Gene3D" id="3.30.300.30">
    <property type="match status" value="1"/>
</dbReference>
<keyword evidence="2" id="KW-0436">Ligase</keyword>
<evidence type="ECO:0008006" key="7">
    <source>
        <dbReference type="Google" id="ProtNLM"/>
    </source>
</evidence>
<dbReference type="GO" id="GO:0016405">
    <property type="term" value="F:CoA-ligase activity"/>
    <property type="evidence" value="ECO:0007669"/>
    <property type="project" value="TreeGrafter"/>
</dbReference>
<dbReference type="InterPro" id="IPR000873">
    <property type="entry name" value="AMP-dep_synth/lig_dom"/>
</dbReference>
<dbReference type="Proteomes" id="UP001202328">
    <property type="component" value="Unassembled WGS sequence"/>
</dbReference>
<reference evidence="5" key="1">
    <citation type="submission" date="2022-04" db="EMBL/GenBank/DDBJ databases">
        <title>A functionally conserved STORR gene fusion in Papaver species that diverged 16.8 million years ago.</title>
        <authorList>
            <person name="Catania T."/>
        </authorList>
    </citation>
    <scope>NUCLEOTIDE SEQUENCE</scope>
    <source>
        <strain evidence="5">S-188037</strain>
    </source>
</reference>
<organism evidence="5 6">
    <name type="scientific">Papaver atlanticum</name>
    <dbReference type="NCBI Taxonomy" id="357466"/>
    <lineage>
        <taxon>Eukaryota</taxon>
        <taxon>Viridiplantae</taxon>
        <taxon>Streptophyta</taxon>
        <taxon>Embryophyta</taxon>
        <taxon>Tracheophyta</taxon>
        <taxon>Spermatophyta</taxon>
        <taxon>Magnoliopsida</taxon>
        <taxon>Ranunculales</taxon>
        <taxon>Papaveraceae</taxon>
        <taxon>Papaveroideae</taxon>
        <taxon>Papaver</taxon>
    </lineage>
</organism>
<dbReference type="PROSITE" id="PS00455">
    <property type="entry name" value="AMP_BINDING"/>
    <property type="match status" value="1"/>
</dbReference>
<dbReference type="Pfam" id="PF00501">
    <property type="entry name" value="AMP-binding"/>
    <property type="match status" value="1"/>
</dbReference>
<sequence length="513" mass="56257">MEKSGYGNDGIYRSLRPPVTIPEDPNTGIVSFLFRNTDSYPDRVAVVDVDVDQTLTFRELRSVVTLASDVLFELGVRKGDVVLILAPNSIEFIQVFFGIVGIGAIATTCNPSYTTTEIAKKIKDSKPILIVTTENLYPKVESFNIPCLWIGPLSSGLATLASPSHISFIYNRILFGSGTSAYSGDRYPRIDQADTAALLYSSGTTGTSKGVDCNGEMHNVFICFLPMFHIFGLATISFSQLQRGNTVVSMGKFDLETVLRSVEKYRVTHLFVVPPIMLALAKQVSILKKYDLTSIKVLASGAAPLGKDIMEQRARNLPQASVIQGYGMTESCGIISIENPYEGVRYSGSTGPLVPGVESKIVSVDTMKPLPPTQIGEILLRGQNMTQGNRWVHTGDLGYFDEQGQLFVVDRIKELIKYNAFQIAPAELEGLLLSHPEILDAVVIPYPDAEAGEVPIAYVVRAPNSSLNEVDIQKIIEPQVAPFKRLRRVTFISVVPKSVAGKILRRAYREGLR</sequence>
<dbReference type="InterPro" id="IPR045851">
    <property type="entry name" value="AMP-bd_C_sf"/>
</dbReference>
<dbReference type="InterPro" id="IPR025110">
    <property type="entry name" value="AMP-bd_C"/>
</dbReference>
<name>A0AAD4TEV1_9MAGN</name>
<protein>
    <recommendedName>
        <fullName evidence="7">4-coumarate--CoA ligase</fullName>
    </recommendedName>
</protein>
<evidence type="ECO:0000256" key="2">
    <source>
        <dbReference type="ARBA" id="ARBA00022598"/>
    </source>
</evidence>
<gene>
    <name evidence="5" type="ORF">MKW98_003034</name>
</gene>
<dbReference type="SUPFAM" id="SSF56801">
    <property type="entry name" value="Acetyl-CoA synthetase-like"/>
    <property type="match status" value="1"/>
</dbReference>
<evidence type="ECO:0000256" key="1">
    <source>
        <dbReference type="ARBA" id="ARBA00006432"/>
    </source>
</evidence>
<evidence type="ECO:0000259" key="3">
    <source>
        <dbReference type="Pfam" id="PF00501"/>
    </source>
</evidence>
<dbReference type="EMBL" id="JAJJMB010001336">
    <property type="protein sequence ID" value="KAI3957313.1"/>
    <property type="molecule type" value="Genomic_DNA"/>
</dbReference>
<accession>A0AAD4TEV1</accession>
<feature type="domain" description="AMP-binding enzyme C-terminal" evidence="4">
    <location>
        <begin position="427"/>
        <end position="502"/>
    </location>
</feature>
<dbReference type="PANTHER" id="PTHR24096:SF415">
    <property type="entry name" value="4-COUMARATE--COA LIGASE"/>
    <property type="match status" value="1"/>
</dbReference>
<keyword evidence="6" id="KW-1185">Reference proteome</keyword>
<comment type="similarity">
    <text evidence="1">Belongs to the ATP-dependent AMP-binding enzyme family.</text>
</comment>
<evidence type="ECO:0000259" key="4">
    <source>
        <dbReference type="Pfam" id="PF13193"/>
    </source>
</evidence>